<dbReference type="RefSeq" id="WP_039328520.1">
    <property type="nucleotide sequence ID" value="NZ_JTJJ01000016.1"/>
</dbReference>
<organism evidence="2 3">
    <name type="scientific">Pantoea rodasii</name>
    <dbReference type="NCBI Taxonomy" id="1076549"/>
    <lineage>
        <taxon>Bacteria</taxon>
        <taxon>Pseudomonadati</taxon>
        <taxon>Pseudomonadota</taxon>
        <taxon>Gammaproteobacteria</taxon>
        <taxon>Enterobacterales</taxon>
        <taxon>Erwiniaceae</taxon>
        <taxon>Pantoea</taxon>
    </lineage>
</organism>
<dbReference type="NCBIfam" id="NF041794">
    <property type="entry name" value="1_anti-phage_ZorA1"/>
    <property type="match status" value="1"/>
</dbReference>
<feature type="transmembrane region" description="Helical" evidence="1">
    <location>
        <begin position="20"/>
        <end position="40"/>
    </location>
</feature>
<dbReference type="NCBIfam" id="NF033916">
    <property type="entry name" value="antiphage_ZorA_3"/>
    <property type="match status" value="1"/>
</dbReference>
<reference evidence="2 3" key="1">
    <citation type="submission" date="2014-11" db="EMBL/GenBank/DDBJ databases">
        <title>Genome sequencing of Pantoea rodasii ND03.</title>
        <authorList>
            <person name="Muhamad Yunos N.Y."/>
            <person name="Chan K.-G."/>
        </authorList>
    </citation>
    <scope>NUCLEOTIDE SEQUENCE [LARGE SCALE GENOMIC DNA]</scope>
    <source>
        <strain evidence="2 3">ND03</strain>
    </source>
</reference>
<dbReference type="AlphaFoldDB" id="A0A0B1RCL4"/>
<keyword evidence="1" id="KW-0472">Membrane</keyword>
<sequence>MSWLNSILAVLTSVEPHKVPVTVIGLVSFAVICFFFFYLIRVFKIIFGLRRYTQSIITIKENQPESQLEHLKNLFQQPELKHAWSEFEESLHPQRELENGDEKIVRVRATAPSASFFSEQQLVDIPLNTEFFKHLPGILTGVGIIGTFYGLMIGLSHFDPSTPEQVTSSVNNLLHDVLYAFLGSAIAIFASILVTWLEKLSIAKCYKYLEKFTAALDSLYESGVGEEYLASLVKSSNESATQARHLKESLVTDLRDMLLQLAESQKVENERLAATLSTTYRESGQQFAEQVSGAIENSLKSPLDKIAGAVQTASGDQSGMVQNMLQDVLTAFMAKLDTTFGQQFTSLNDMMGQTVGAIQTMQTGFAALLQDMRQVSDDSRQGSAQLIEQLLSEMKSGQQALQAGMNDMLTSLQTSVAKIGAEGEGAGERMARQLEKMFADSEAREKAQSEHMAAFIEAIQNSVQQGQSATMEKMAASVESLGEQLGSLFGQIDKGQQQISATQQANQQSLHEQTQRVMSEVDDQIKQLIDTVASQHQGTTETLRLLAEQTNRQIQDMQNGADKMRLAAERFEHAGDRVSEANHLTADLLNKAQSAGSSLSLATSELTSVVADYRNNREAVSKSIAMLELLAANTQSEQTTRSQFIADLQLHGERLQGYNREAQAFMENVSDVLGKGFEDFSEGVLRSLDKTLGKLDVEMAKASTLLAGSVEQIGESVSELDDVLSRVRA</sequence>
<gene>
    <name evidence="2" type="ORF">QU24_03635</name>
</gene>
<accession>A0A0B1RCL4</accession>
<evidence type="ECO:0000313" key="3">
    <source>
        <dbReference type="Proteomes" id="UP000030853"/>
    </source>
</evidence>
<keyword evidence="1" id="KW-1133">Transmembrane helix</keyword>
<proteinExistence type="predicted"/>
<feature type="transmembrane region" description="Helical" evidence="1">
    <location>
        <begin position="178"/>
        <end position="197"/>
    </location>
</feature>
<comment type="caution">
    <text evidence="2">The sequence shown here is derived from an EMBL/GenBank/DDBJ whole genome shotgun (WGS) entry which is preliminary data.</text>
</comment>
<evidence type="ECO:0000313" key="2">
    <source>
        <dbReference type="EMBL" id="KHJ69401.1"/>
    </source>
</evidence>
<dbReference type="Proteomes" id="UP000030853">
    <property type="component" value="Unassembled WGS sequence"/>
</dbReference>
<feature type="transmembrane region" description="Helical" evidence="1">
    <location>
        <begin position="138"/>
        <end position="158"/>
    </location>
</feature>
<keyword evidence="1" id="KW-0812">Transmembrane</keyword>
<dbReference type="InterPro" id="IPR049670">
    <property type="entry name" value="ZorA-like_t1"/>
</dbReference>
<protein>
    <submittedName>
        <fullName evidence="2">Laminin</fullName>
    </submittedName>
</protein>
<dbReference type="EMBL" id="JTJJ01000016">
    <property type="protein sequence ID" value="KHJ69401.1"/>
    <property type="molecule type" value="Genomic_DNA"/>
</dbReference>
<evidence type="ECO:0000256" key="1">
    <source>
        <dbReference type="SAM" id="Phobius"/>
    </source>
</evidence>
<name>A0A0B1RCL4_9GAMM</name>